<evidence type="ECO:0000313" key="7">
    <source>
        <dbReference type="EMBL" id="NVH36859.1"/>
    </source>
</evidence>
<reference evidence="7 15" key="3">
    <citation type="submission" date="2020-06" db="EMBL/GenBank/DDBJ databases">
        <title>Pan-genome analysis of Streptococcus suis serotype 2 revealed genomic diversity among strains of different virulence.</title>
        <authorList>
            <person name="Guo G."/>
            <person name="Zhang W."/>
        </authorList>
    </citation>
    <scope>NUCLEOTIDE SEQUENCE [LARGE SCALE GENOMIC DNA]</scope>
    <source>
        <strain evidence="7 15">ZJ92091101</strain>
    </source>
</reference>
<dbReference type="EMBL" id="FIGG01000007">
    <property type="protein sequence ID" value="CYU89123.1"/>
    <property type="molecule type" value="Genomic_DNA"/>
</dbReference>
<evidence type="ECO:0000256" key="1">
    <source>
        <dbReference type="SAM" id="Phobius"/>
    </source>
</evidence>
<dbReference type="Proteomes" id="UP000548355">
    <property type="component" value="Unassembled WGS sequence"/>
</dbReference>
<proteinExistence type="predicted"/>
<dbReference type="Proteomes" id="UP001272448">
    <property type="component" value="Unassembled WGS sequence"/>
</dbReference>
<evidence type="ECO:0000313" key="5">
    <source>
        <dbReference type="EMBL" id="MDW8634247.1"/>
    </source>
</evidence>
<evidence type="ECO:0000313" key="15">
    <source>
        <dbReference type="Proteomes" id="UP000548355"/>
    </source>
</evidence>
<reference evidence="6" key="6">
    <citation type="submission" date="2023-11" db="EMBL/GenBank/DDBJ databases">
        <title>Antimicrobial resistance in invasive Streptococcus suis isolated in Spain and the associated genetic mechanisms.</title>
        <authorList>
            <person name="Uruen C."/>
            <person name="Arenas J.A."/>
        </authorList>
    </citation>
    <scope>NUCLEOTIDE SEQUENCE</scope>
    <source>
        <strain evidence="6">Ss_70</strain>
    </source>
</reference>
<keyword evidence="1" id="KW-0812">Transmembrane</keyword>
<reference evidence="5" key="5">
    <citation type="submission" date="2023-07" db="EMBL/GenBank/DDBJ databases">
        <title>Characterization of virulence traits, antimicrobial resistance genes carried by mobile genetic elements and competence in Streptococcus suis strains isolated in France.</title>
        <authorList>
            <person name="Dechene-Tempier M."/>
            <person name="Marois-Crehan C."/>
            <person name="De Boisseson C."/>
            <person name="Lucas P."/>
            <person name="Bougeard S."/>
            <person name="Libante V."/>
            <person name="Payot S."/>
        </authorList>
    </citation>
    <scope>NUCLEOTIDE SEQUENCE</scope>
    <source>
        <strain evidence="5">1532</strain>
    </source>
</reference>
<keyword evidence="1" id="KW-0472">Membrane</keyword>
<dbReference type="Proteomes" id="UP000516797">
    <property type="component" value="Chromosome"/>
</dbReference>
<dbReference type="OrthoDB" id="2224675at2"/>
<dbReference type="PATRIC" id="fig|1307.466.peg.853"/>
<dbReference type="Proteomes" id="UP000074664">
    <property type="component" value="Unassembled WGS sequence"/>
</dbReference>
<protein>
    <submittedName>
        <fullName evidence="7">Uncharacterized protein</fullName>
    </submittedName>
</protein>
<dbReference type="EMBL" id="CP058741">
    <property type="protein sequence ID" value="QOE28592.1"/>
    <property type="molecule type" value="Genomic_DNA"/>
</dbReference>
<accession>A0A126UN05</accession>
<dbReference type="EMBL" id="JABXEU010000014">
    <property type="protein sequence ID" value="NVH36859.1"/>
    <property type="molecule type" value="Genomic_DNA"/>
</dbReference>
<dbReference type="RefSeq" id="WP_014636661.1">
    <property type="nucleotide sequence ID" value="NZ_BCBZ01000002.1"/>
</dbReference>
<dbReference type="Proteomes" id="UP000072530">
    <property type="component" value="Unassembled WGS sequence"/>
</dbReference>
<dbReference type="AlphaFoldDB" id="A0A126UN05"/>
<sequence>MPIEHAERIAQSQVAWAILFILLFGFVIRYLIKTSDKREAKLMDFHEQAKEESNKREDRLMNHLEKTTAEMGAMAREIGGLKGEVSLMSDRIEKIEKGE</sequence>
<dbReference type="EMBL" id="FIMD01000034">
    <property type="protein sequence ID" value="CYY02524.1"/>
    <property type="molecule type" value="Genomic_DNA"/>
</dbReference>
<evidence type="ECO:0000313" key="4">
    <source>
        <dbReference type="EMBL" id="CYY02524.1"/>
    </source>
</evidence>
<evidence type="ECO:0000313" key="9">
    <source>
        <dbReference type="EMBL" id="TIH98174.1"/>
    </source>
</evidence>
<reference evidence="8 14" key="4">
    <citation type="submission" date="2020-07" db="EMBL/GenBank/DDBJ databases">
        <title>Complete genome sequences of Streptococcus suis pig pathogenic strain 10, 13-00283-02 and 16085/3b.</title>
        <authorList>
            <person name="Bunk B."/>
            <person name="Jakobczak B."/>
            <person name="Florian V."/>
            <person name="Dittmar D."/>
            <person name="Maeder U."/>
            <person name="Jarek M."/>
            <person name="Baums C.G."/>
            <person name="Haeussler S."/>
            <person name="Voelker U."/>
            <person name="Michalik S."/>
        </authorList>
    </citation>
    <scope>NUCLEOTIDE SEQUENCE [LARGE SCALE GENOMIC DNA]</scope>
    <source>
        <strain evidence="8 14">13-00283-02</strain>
    </source>
</reference>
<gene>
    <name evidence="2" type="ORF">ERS132392_01664</name>
    <name evidence="3" type="ORF">ERS132393_01570</name>
    <name evidence="4" type="ORF">ERS132536_02259</name>
    <name evidence="9" type="ORF">FAJ39_10330</name>
    <name evidence="7" type="ORF">HU146_06235</name>
    <name evidence="5" type="ORF">Q7V77_00690</name>
    <name evidence="6" type="ORF">SHY70_05830</name>
    <name evidence="8" type="ORF">SSU1300283_01274</name>
</gene>
<evidence type="ECO:0000313" key="13">
    <source>
        <dbReference type="Proteomes" id="UP000305165"/>
    </source>
</evidence>
<dbReference type="EMBL" id="SSXO01000007">
    <property type="protein sequence ID" value="TIH98174.1"/>
    <property type="molecule type" value="Genomic_DNA"/>
</dbReference>
<dbReference type="Proteomes" id="UP001270004">
    <property type="component" value="Unassembled WGS sequence"/>
</dbReference>
<evidence type="ECO:0000313" key="12">
    <source>
        <dbReference type="Proteomes" id="UP000075182"/>
    </source>
</evidence>
<keyword evidence="1" id="KW-1133">Transmembrane helix</keyword>
<reference evidence="9 13" key="2">
    <citation type="submission" date="2019-04" db="EMBL/GenBank/DDBJ databases">
        <title>Genome analysis of Streptococcus suis strain WUSS424.</title>
        <authorList>
            <person name="Chen H."/>
            <person name="Gao X."/>
            <person name="Wu Z."/>
        </authorList>
    </citation>
    <scope>NUCLEOTIDE SEQUENCE [LARGE SCALE GENOMIC DNA]</scope>
    <source>
        <strain evidence="9 13">WUSS424</strain>
    </source>
</reference>
<organism evidence="7 15">
    <name type="scientific">Streptococcus suis</name>
    <dbReference type="NCBI Taxonomy" id="1307"/>
    <lineage>
        <taxon>Bacteria</taxon>
        <taxon>Bacillati</taxon>
        <taxon>Bacillota</taxon>
        <taxon>Bacilli</taxon>
        <taxon>Lactobacillales</taxon>
        <taxon>Streptococcaceae</taxon>
        <taxon>Streptococcus</taxon>
    </lineage>
</organism>
<dbReference type="EMBL" id="JAWWZK010000009">
    <property type="protein sequence ID" value="MDX5037800.1"/>
    <property type="molecule type" value="Genomic_DNA"/>
</dbReference>
<dbReference type="Proteomes" id="UP000305165">
    <property type="component" value="Unassembled WGS sequence"/>
</dbReference>
<evidence type="ECO:0000313" key="14">
    <source>
        <dbReference type="Proteomes" id="UP000516797"/>
    </source>
</evidence>
<evidence type="ECO:0000313" key="11">
    <source>
        <dbReference type="Proteomes" id="UP000074664"/>
    </source>
</evidence>
<name>A0A126UN05_STRSU</name>
<dbReference type="EMBL" id="FIGH01000008">
    <property type="protein sequence ID" value="CYU73527.1"/>
    <property type="molecule type" value="Genomic_DNA"/>
</dbReference>
<evidence type="ECO:0000313" key="2">
    <source>
        <dbReference type="EMBL" id="CYU73527.1"/>
    </source>
</evidence>
<evidence type="ECO:0000313" key="10">
    <source>
        <dbReference type="Proteomes" id="UP000072530"/>
    </source>
</evidence>
<reference evidence="10 11" key="1">
    <citation type="submission" date="2016-02" db="EMBL/GenBank/DDBJ databases">
        <authorList>
            <consortium name="Pathogen Informatics"/>
        </authorList>
    </citation>
    <scope>NUCLEOTIDE SEQUENCE [LARGE SCALE GENOMIC DNA]</scope>
    <source>
        <strain evidence="2 11">LSS30</strain>
        <strain evidence="3 10">LSS31</strain>
        <strain evidence="4 12">SS999</strain>
    </source>
</reference>
<feature type="transmembrane region" description="Helical" evidence="1">
    <location>
        <begin position="14"/>
        <end position="32"/>
    </location>
</feature>
<evidence type="ECO:0000313" key="3">
    <source>
        <dbReference type="EMBL" id="CYU89123.1"/>
    </source>
</evidence>
<evidence type="ECO:0000313" key="8">
    <source>
        <dbReference type="EMBL" id="QOE28592.1"/>
    </source>
</evidence>
<dbReference type="Proteomes" id="UP000075182">
    <property type="component" value="Unassembled WGS sequence"/>
</dbReference>
<evidence type="ECO:0000313" key="6">
    <source>
        <dbReference type="EMBL" id="MDX5037800.1"/>
    </source>
</evidence>
<dbReference type="EMBL" id="JAUTFT010000001">
    <property type="protein sequence ID" value="MDW8634247.1"/>
    <property type="molecule type" value="Genomic_DNA"/>
</dbReference>